<proteinExistence type="predicted"/>
<name>A0A8S5RCX4_9VIRU</name>
<accession>A0A8S5RCX4</accession>
<dbReference type="EMBL" id="BK059091">
    <property type="protein sequence ID" value="DAE28986.1"/>
    <property type="molecule type" value="Genomic_DNA"/>
</dbReference>
<reference evidence="1" key="1">
    <citation type="journal article" date="2021" name="Proc. Natl. Acad. Sci. U.S.A.">
        <title>A Catalog of Tens of Thousands of Viruses from Human Metagenomes Reveals Hidden Associations with Chronic Diseases.</title>
        <authorList>
            <person name="Tisza M.J."/>
            <person name="Buck C.B."/>
        </authorList>
    </citation>
    <scope>NUCLEOTIDE SEQUENCE</scope>
    <source>
        <strain evidence="1">CtmTa7</strain>
    </source>
</reference>
<protein>
    <submittedName>
        <fullName evidence="1">Uncharacterized protein</fullName>
    </submittedName>
</protein>
<organism evidence="1">
    <name type="scientific">virus sp. ctmTa7</name>
    <dbReference type="NCBI Taxonomy" id="2828255"/>
    <lineage>
        <taxon>Viruses</taxon>
    </lineage>
</organism>
<evidence type="ECO:0000313" key="1">
    <source>
        <dbReference type="EMBL" id="DAE28986.1"/>
    </source>
</evidence>
<sequence>MDRWRYAVHYCEHHECKDCYIYKNNLDTRTKDEYFDTPCCENIHDYLKRKDLNELPW</sequence>